<evidence type="ECO:0000256" key="1">
    <source>
        <dbReference type="SAM" id="MobiDB-lite"/>
    </source>
</evidence>
<accession>A0A833YFP6</accession>
<sequence length="132" mass="13872">MSPLPSHLVLLPPPSPPAHNSPPCPPDGAPDTSRHCRPLPCPRGAAGEVDVGLWPRGWLLPPPRPLSQDRRSWAPPSAGGHLAVPAQAPLGADIQAVLKVTLCDVSPGADTHGPIRAGFRLHLSSLIAFEWV</sequence>
<feature type="compositionally biased region" description="Pro residues" evidence="1">
    <location>
        <begin position="11"/>
        <end position="28"/>
    </location>
</feature>
<comment type="caution">
    <text evidence="2">The sequence shown here is derived from an EMBL/GenBank/DDBJ whole genome shotgun (WGS) entry which is preliminary data.</text>
</comment>
<reference evidence="2 3" key="1">
    <citation type="journal article" date="2020" name="Nature">
        <title>Six reference-quality genomes reveal evolution of bat adaptations.</title>
        <authorList>
            <person name="Jebb D."/>
            <person name="Huang Z."/>
            <person name="Pippel M."/>
            <person name="Hughes G.M."/>
            <person name="Lavrichenko K."/>
            <person name="Devanna P."/>
            <person name="Winkler S."/>
            <person name="Jermiin L.S."/>
            <person name="Skirmuntt E.C."/>
            <person name="Katzourakis A."/>
            <person name="Burkitt-Gray L."/>
            <person name="Ray D.A."/>
            <person name="Sullivan K.A.M."/>
            <person name="Roscito J.G."/>
            <person name="Kirilenko B.M."/>
            <person name="Davalos L.M."/>
            <person name="Corthals A.P."/>
            <person name="Power M.L."/>
            <person name="Jones G."/>
            <person name="Ransome R.D."/>
            <person name="Dechmann D.K.N."/>
            <person name="Locatelli A.G."/>
            <person name="Puechmaille S.J."/>
            <person name="Fedrigo O."/>
            <person name="Jarvis E.D."/>
            <person name="Hiller M."/>
            <person name="Vernes S.C."/>
            <person name="Myers E.W."/>
            <person name="Teeling E.C."/>
        </authorList>
    </citation>
    <scope>NUCLEOTIDE SEQUENCE [LARGE SCALE GENOMIC DNA]</scope>
    <source>
        <strain evidence="2">Bat1K_MPI-CBG_1</strain>
    </source>
</reference>
<gene>
    <name evidence="2" type="ORF">HJG60_009207</name>
</gene>
<feature type="compositionally biased region" description="Low complexity" evidence="1">
    <location>
        <begin position="1"/>
        <end position="10"/>
    </location>
</feature>
<name>A0A833YFP6_9CHIR</name>
<dbReference type="EMBL" id="JABVXQ010000014">
    <property type="protein sequence ID" value="KAF6078363.1"/>
    <property type="molecule type" value="Genomic_DNA"/>
</dbReference>
<proteinExistence type="predicted"/>
<dbReference type="AlphaFoldDB" id="A0A833YFP6"/>
<dbReference type="Proteomes" id="UP000664940">
    <property type="component" value="Unassembled WGS sequence"/>
</dbReference>
<evidence type="ECO:0000313" key="2">
    <source>
        <dbReference type="EMBL" id="KAF6078363.1"/>
    </source>
</evidence>
<feature type="region of interest" description="Disordered" evidence="1">
    <location>
        <begin position="1"/>
        <end position="41"/>
    </location>
</feature>
<organism evidence="2 3">
    <name type="scientific">Phyllostomus discolor</name>
    <name type="common">pale spear-nosed bat</name>
    <dbReference type="NCBI Taxonomy" id="89673"/>
    <lineage>
        <taxon>Eukaryota</taxon>
        <taxon>Metazoa</taxon>
        <taxon>Chordata</taxon>
        <taxon>Craniata</taxon>
        <taxon>Vertebrata</taxon>
        <taxon>Euteleostomi</taxon>
        <taxon>Mammalia</taxon>
        <taxon>Eutheria</taxon>
        <taxon>Laurasiatheria</taxon>
        <taxon>Chiroptera</taxon>
        <taxon>Yangochiroptera</taxon>
        <taxon>Phyllostomidae</taxon>
        <taxon>Phyllostominae</taxon>
        <taxon>Phyllostomus</taxon>
    </lineage>
</organism>
<evidence type="ECO:0000313" key="3">
    <source>
        <dbReference type="Proteomes" id="UP000664940"/>
    </source>
</evidence>
<protein>
    <submittedName>
        <fullName evidence="2">Uncharacterized protein</fullName>
    </submittedName>
</protein>